<dbReference type="KEGG" id="gmw:113518937"/>
<reference evidence="3" key="1">
    <citation type="submission" date="2025-08" db="UniProtKB">
        <authorList>
            <consortium name="RefSeq"/>
        </authorList>
    </citation>
    <scope>IDENTIFICATION</scope>
    <source>
        <tissue evidence="3">Whole larvae</tissue>
    </source>
</reference>
<evidence type="ECO:0000256" key="1">
    <source>
        <dbReference type="SAM" id="SignalP"/>
    </source>
</evidence>
<organism evidence="2 3">
    <name type="scientific">Galleria mellonella</name>
    <name type="common">Greater wax moth</name>
    <dbReference type="NCBI Taxonomy" id="7137"/>
    <lineage>
        <taxon>Eukaryota</taxon>
        <taxon>Metazoa</taxon>
        <taxon>Ecdysozoa</taxon>
        <taxon>Arthropoda</taxon>
        <taxon>Hexapoda</taxon>
        <taxon>Insecta</taxon>
        <taxon>Pterygota</taxon>
        <taxon>Neoptera</taxon>
        <taxon>Endopterygota</taxon>
        <taxon>Lepidoptera</taxon>
        <taxon>Glossata</taxon>
        <taxon>Ditrysia</taxon>
        <taxon>Pyraloidea</taxon>
        <taxon>Pyralidae</taxon>
        <taxon>Galleriinae</taxon>
        <taxon>Galleria</taxon>
    </lineage>
</organism>
<keyword evidence="2" id="KW-1185">Reference proteome</keyword>
<feature type="signal peptide" evidence="1">
    <location>
        <begin position="1"/>
        <end position="18"/>
    </location>
</feature>
<protein>
    <submittedName>
        <fullName evidence="3">Uncharacterized protein LOC113518937</fullName>
    </submittedName>
</protein>
<evidence type="ECO:0000313" key="3">
    <source>
        <dbReference type="RefSeq" id="XP_026759774.2"/>
    </source>
</evidence>
<keyword evidence="1" id="KW-0732">Signal</keyword>
<feature type="chain" id="PRO_5046332463" evidence="1">
    <location>
        <begin position="19"/>
        <end position="130"/>
    </location>
</feature>
<accession>A0A6J1X2E4</accession>
<dbReference type="RefSeq" id="XP_026759774.2">
    <property type="nucleotide sequence ID" value="XM_026903973.3"/>
</dbReference>
<dbReference type="GeneID" id="113518937"/>
<sequence>MKIVLLISLLLLSQFVDSRVASGETNIEEYDELTSVPCVLRTLQGGDPFPSVVVKWQGELQRLTWNKDRSIRLDQNYKQPEVSHAYPTGGLSGGQQTVVVDPFRDAPVVPDSYKVEDIKEWFSKQCVTSY</sequence>
<dbReference type="InParanoid" id="A0A6J1X2E4"/>
<evidence type="ECO:0000313" key="2">
    <source>
        <dbReference type="Proteomes" id="UP001652740"/>
    </source>
</evidence>
<dbReference type="Proteomes" id="UP001652740">
    <property type="component" value="Unplaced"/>
</dbReference>
<proteinExistence type="predicted"/>
<gene>
    <name evidence="3" type="primary">LOC113518937</name>
</gene>
<dbReference type="AlphaFoldDB" id="A0A6J1X2E4"/>
<name>A0A6J1X2E4_GALME</name>